<comment type="caution">
    <text evidence="2">The sequence shown here is derived from an EMBL/GenBank/DDBJ whole genome shotgun (WGS) entry which is preliminary data.</text>
</comment>
<proteinExistence type="predicted"/>
<evidence type="ECO:0000313" key="2">
    <source>
        <dbReference type="EMBL" id="MBV7257590.1"/>
    </source>
</evidence>
<accession>A0ABS6SGT0</accession>
<keyword evidence="3" id="KW-1185">Reference proteome</keyword>
<organism evidence="2 3">
    <name type="scientific">Pacificimonas pallii</name>
    <dbReference type="NCBI Taxonomy" id="2827236"/>
    <lineage>
        <taxon>Bacteria</taxon>
        <taxon>Pseudomonadati</taxon>
        <taxon>Pseudomonadota</taxon>
        <taxon>Alphaproteobacteria</taxon>
        <taxon>Sphingomonadales</taxon>
        <taxon>Sphingosinicellaceae</taxon>
        <taxon>Pacificimonas</taxon>
    </lineage>
</organism>
<sequence>MPTDVEQQLITMLSKERGLPADRIKPSSRLLDDLGMDGDDAVEFFIDVKETFGTDISLLEENWNRHFGPEGLSCWLGVIVVPVAFLTGMISAHFGLPNWATFIAALIAIVAGVWALNKIPSKNPHIPITVDELVEAVKAGAWLKSYN</sequence>
<keyword evidence="1" id="KW-0472">Membrane</keyword>
<name>A0ABS6SGT0_9SPHN</name>
<protein>
    <submittedName>
        <fullName evidence="2">Uncharacterized protein</fullName>
    </submittedName>
</protein>
<keyword evidence="1" id="KW-0812">Transmembrane</keyword>
<keyword evidence="1" id="KW-1133">Transmembrane helix</keyword>
<reference evidence="2 3" key="1">
    <citation type="submission" date="2021-04" db="EMBL/GenBank/DDBJ databases">
        <authorList>
            <person name="Pira H."/>
            <person name="Risdian C."/>
            <person name="Wink J."/>
        </authorList>
    </citation>
    <scope>NUCLEOTIDE SEQUENCE [LARGE SCALE GENOMIC DNA]</scope>
    <source>
        <strain evidence="2 3">WHA3</strain>
    </source>
</reference>
<dbReference type="Proteomes" id="UP000722336">
    <property type="component" value="Unassembled WGS sequence"/>
</dbReference>
<feature type="transmembrane region" description="Helical" evidence="1">
    <location>
        <begin position="72"/>
        <end position="93"/>
    </location>
</feature>
<evidence type="ECO:0000313" key="3">
    <source>
        <dbReference type="Proteomes" id="UP000722336"/>
    </source>
</evidence>
<evidence type="ECO:0000256" key="1">
    <source>
        <dbReference type="SAM" id="Phobius"/>
    </source>
</evidence>
<gene>
    <name evidence="2" type="ORF">KCG44_12430</name>
</gene>
<dbReference type="RefSeq" id="WP_218446431.1">
    <property type="nucleotide sequence ID" value="NZ_JAGSPA010000004.1"/>
</dbReference>
<feature type="transmembrane region" description="Helical" evidence="1">
    <location>
        <begin position="99"/>
        <end position="116"/>
    </location>
</feature>
<dbReference type="EMBL" id="JAGSPA010000004">
    <property type="protein sequence ID" value="MBV7257590.1"/>
    <property type="molecule type" value="Genomic_DNA"/>
</dbReference>